<feature type="compositionally biased region" description="Basic and acidic residues" evidence="1">
    <location>
        <begin position="69"/>
        <end position="79"/>
    </location>
</feature>
<feature type="region of interest" description="Disordered" evidence="1">
    <location>
        <begin position="1"/>
        <end position="39"/>
    </location>
</feature>
<comment type="caution">
    <text evidence="2">The sequence shown here is derived from an EMBL/GenBank/DDBJ whole genome shotgun (WGS) entry which is preliminary data.</text>
</comment>
<feature type="region of interest" description="Disordered" evidence="1">
    <location>
        <begin position="223"/>
        <end position="257"/>
    </location>
</feature>
<feature type="region of interest" description="Disordered" evidence="1">
    <location>
        <begin position="57"/>
        <end position="81"/>
    </location>
</feature>
<gene>
    <name evidence="2" type="ORF">QCA50_016668</name>
</gene>
<evidence type="ECO:0008006" key="4">
    <source>
        <dbReference type="Google" id="ProtNLM"/>
    </source>
</evidence>
<keyword evidence="3" id="KW-1185">Reference proteome</keyword>
<dbReference type="EMBL" id="JASBNA010000051">
    <property type="protein sequence ID" value="KAK7680159.1"/>
    <property type="molecule type" value="Genomic_DNA"/>
</dbReference>
<accession>A0AAW0FKS6</accession>
<evidence type="ECO:0000256" key="1">
    <source>
        <dbReference type="SAM" id="MobiDB-lite"/>
    </source>
</evidence>
<feature type="compositionally biased region" description="Low complexity" evidence="1">
    <location>
        <begin position="238"/>
        <end position="251"/>
    </location>
</feature>
<organism evidence="2 3">
    <name type="scientific">Cerrena zonata</name>
    <dbReference type="NCBI Taxonomy" id="2478898"/>
    <lineage>
        <taxon>Eukaryota</taxon>
        <taxon>Fungi</taxon>
        <taxon>Dikarya</taxon>
        <taxon>Basidiomycota</taxon>
        <taxon>Agaricomycotina</taxon>
        <taxon>Agaricomycetes</taxon>
        <taxon>Polyporales</taxon>
        <taxon>Cerrenaceae</taxon>
        <taxon>Cerrena</taxon>
    </lineage>
</organism>
<dbReference type="AlphaFoldDB" id="A0AAW0FKS6"/>
<proteinExistence type="predicted"/>
<protein>
    <recommendedName>
        <fullName evidence="4">Prolactin receptor</fullName>
    </recommendedName>
</protein>
<reference evidence="2 3" key="1">
    <citation type="submission" date="2022-09" db="EMBL/GenBank/DDBJ databases">
        <authorList>
            <person name="Palmer J.M."/>
        </authorList>
    </citation>
    <scope>NUCLEOTIDE SEQUENCE [LARGE SCALE GENOMIC DNA]</scope>
    <source>
        <strain evidence="2 3">DSM 7382</strain>
    </source>
</reference>
<evidence type="ECO:0000313" key="2">
    <source>
        <dbReference type="EMBL" id="KAK7680159.1"/>
    </source>
</evidence>
<name>A0AAW0FKS6_9APHY</name>
<feature type="compositionally biased region" description="Basic and acidic residues" evidence="1">
    <location>
        <begin position="1"/>
        <end position="16"/>
    </location>
</feature>
<sequence length="257" mass="28459">MLHTTENKPPECRREACLPNEAATSYQRPESETESPYAIPRLHSTCVALRHPNIIQDDESTWQNSQQDMTKDKKSKSPDLPRQTVQNLISPLSSNSENAFDNASDILSTNAIHDKTLWLKGGCSSLQKFPIFDIEGNIEDKPQVGTSDAEDNEAAYLSAVSTDLGNLAAPMVPSFSTQVGQSKTRNPKDLAQEETNAGCSACHYKTMHRPVVCCRNITKLPSWIPKQQDQEESKGNRQSSQQTSGSHTSPQNDTQEE</sequence>
<evidence type="ECO:0000313" key="3">
    <source>
        <dbReference type="Proteomes" id="UP001385951"/>
    </source>
</evidence>
<dbReference type="Proteomes" id="UP001385951">
    <property type="component" value="Unassembled WGS sequence"/>
</dbReference>